<protein>
    <submittedName>
        <fullName evidence="2">Plastocyanin-like domain-containing protein</fullName>
    </submittedName>
</protein>
<evidence type="ECO:0000313" key="2">
    <source>
        <dbReference type="WBParaSite" id="Hba_09128"/>
    </source>
</evidence>
<organism evidence="1 2">
    <name type="scientific">Heterorhabditis bacteriophora</name>
    <name type="common">Entomopathogenic nematode worm</name>
    <dbReference type="NCBI Taxonomy" id="37862"/>
    <lineage>
        <taxon>Eukaryota</taxon>
        <taxon>Metazoa</taxon>
        <taxon>Ecdysozoa</taxon>
        <taxon>Nematoda</taxon>
        <taxon>Chromadorea</taxon>
        <taxon>Rhabditida</taxon>
        <taxon>Rhabditina</taxon>
        <taxon>Rhabditomorpha</taxon>
        <taxon>Strongyloidea</taxon>
        <taxon>Heterorhabditidae</taxon>
        <taxon>Heterorhabditis</taxon>
    </lineage>
</organism>
<dbReference type="AlphaFoldDB" id="A0A1I7WVG9"/>
<name>A0A1I7WVG9_HETBA</name>
<evidence type="ECO:0000313" key="1">
    <source>
        <dbReference type="Proteomes" id="UP000095283"/>
    </source>
</evidence>
<sequence>MSYDKGKYFNQANEAGSLQLQPSNSYHLTLKRRDARLYDIDSDWVIASFPSTQILLDSPSVPHAISVATNNPLITRIC</sequence>
<dbReference type="WBParaSite" id="Hba_09128">
    <property type="protein sequence ID" value="Hba_09128"/>
    <property type="gene ID" value="Hba_09128"/>
</dbReference>
<reference evidence="2" key="1">
    <citation type="submission" date="2016-11" db="UniProtKB">
        <authorList>
            <consortium name="WormBaseParasite"/>
        </authorList>
    </citation>
    <scope>IDENTIFICATION</scope>
</reference>
<keyword evidence="1" id="KW-1185">Reference proteome</keyword>
<proteinExistence type="predicted"/>
<dbReference type="Proteomes" id="UP000095283">
    <property type="component" value="Unplaced"/>
</dbReference>
<accession>A0A1I7WVG9</accession>